<dbReference type="Proteomes" id="UP000231292">
    <property type="component" value="Unassembled WGS sequence"/>
</dbReference>
<proteinExistence type="predicted"/>
<accession>A0A2G9YKY3</accession>
<evidence type="ECO:0000313" key="1">
    <source>
        <dbReference type="EMBL" id="PIP19884.1"/>
    </source>
</evidence>
<comment type="caution">
    <text evidence="1">The sequence shown here is derived from an EMBL/GenBank/DDBJ whole genome shotgun (WGS) entry which is preliminary data.</text>
</comment>
<sequence length="76" mass="9019">MNANGNNFNQKSVECTHSVSREIYKYYNKPIYKCDSCGLFFNQRLNNGFKSRVLYRSSLFSPVKVNMKHRFVTHNF</sequence>
<evidence type="ECO:0000313" key="2">
    <source>
        <dbReference type="Proteomes" id="UP000231292"/>
    </source>
</evidence>
<protein>
    <submittedName>
        <fullName evidence="1">Uncharacterized protein</fullName>
    </submittedName>
</protein>
<feature type="non-terminal residue" evidence="1">
    <location>
        <position position="76"/>
    </location>
</feature>
<name>A0A2G9YKY3_9BACT</name>
<organism evidence="1 2">
    <name type="scientific">Candidatus Sherwoodlollariibacterium unditelluris</name>
    <dbReference type="NCBI Taxonomy" id="1974757"/>
    <lineage>
        <taxon>Bacteria</taxon>
        <taxon>Pseudomonadati</taxon>
        <taxon>Candidatus Omnitrophota</taxon>
        <taxon>Candidatus Sherwoodlollariibacterium</taxon>
    </lineage>
</organism>
<dbReference type="AlphaFoldDB" id="A0A2G9YKY3"/>
<dbReference type="EMBL" id="PCRK01000007">
    <property type="protein sequence ID" value="PIP19884.1"/>
    <property type="molecule type" value="Genomic_DNA"/>
</dbReference>
<gene>
    <name evidence="1" type="ORF">COX41_00420</name>
</gene>
<reference evidence="1 2" key="1">
    <citation type="submission" date="2017-09" db="EMBL/GenBank/DDBJ databases">
        <title>Depth-based differentiation of microbial function through sediment-hosted aquifers and enrichment of novel symbionts in the deep terrestrial subsurface.</title>
        <authorList>
            <person name="Probst A.J."/>
            <person name="Ladd B."/>
            <person name="Jarett J.K."/>
            <person name="Geller-Mcgrath D.E."/>
            <person name="Sieber C.M."/>
            <person name="Emerson J.B."/>
            <person name="Anantharaman K."/>
            <person name="Thomas B.C."/>
            <person name="Malmstrom R."/>
            <person name="Stieglmeier M."/>
            <person name="Klingl A."/>
            <person name="Woyke T."/>
            <person name="Ryan C.M."/>
            <person name="Banfield J.F."/>
        </authorList>
    </citation>
    <scope>NUCLEOTIDE SEQUENCE [LARGE SCALE GENOMIC DNA]</scope>
    <source>
        <strain evidence="1">CG23_combo_of_CG06-09_8_20_14_all_41_10</strain>
    </source>
</reference>